<dbReference type="SUPFAM" id="SSF47807">
    <property type="entry name" value="5' to 3' exonuclease, C-terminal subdomain"/>
    <property type="match status" value="1"/>
</dbReference>
<evidence type="ECO:0000313" key="15">
    <source>
        <dbReference type="EMBL" id="CAD8551080.1"/>
    </source>
</evidence>
<dbReference type="SMART" id="SM00485">
    <property type="entry name" value="XPGN"/>
    <property type="match status" value="1"/>
</dbReference>
<evidence type="ECO:0000256" key="12">
    <source>
        <dbReference type="RuleBase" id="RU910737"/>
    </source>
</evidence>
<name>A0A7S0P5J3_9EUKA</name>
<keyword evidence="12" id="KW-0267">Excision nuclease</keyword>
<gene>
    <name evidence="15" type="ORF">CLEP1334_LOCUS26370</name>
</gene>
<dbReference type="InterPro" id="IPR008918">
    <property type="entry name" value="HhH2"/>
</dbReference>
<dbReference type="GO" id="GO:0035312">
    <property type="term" value="F:5'-3' DNA exonuclease activity"/>
    <property type="evidence" value="ECO:0007669"/>
    <property type="project" value="UniProtKB-UniRule"/>
</dbReference>
<evidence type="ECO:0000256" key="3">
    <source>
        <dbReference type="ARBA" id="ARBA00022723"/>
    </source>
</evidence>
<keyword evidence="4" id="KW-0255">Endonuclease</keyword>
<comment type="subcellular location">
    <subcellularLocation>
        <location evidence="1 12">Nucleus</location>
    </subcellularLocation>
</comment>
<evidence type="ECO:0000256" key="8">
    <source>
        <dbReference type="ARBA" id="ARBA00022842"/>
    </source>
</evidence>
<keyword evidence="3 12" id="KW-0479">Metal-binding</keyword>
<evidence type="ECO:0000259" key="13">
    <source>
        <dbReference type="SMART" id="SM00484"/>
    </source>
</evidence>
<keyword evidence="7 12" id="KW-0269">Exonuclease</keyword>
<dbReference type="FunFam" id="3.40.50.1010:FF:000111">
    <property type="entry name" value="Exonuclease 1"/>
    <property type="match status" value="1"/>
</dbReference>
<dbReference type="InterPro" id="IPR006086">
    <property type="entry name" value="XPG-I_dom"/>
</dbReference>
<dbReference type="InterPro" id="IPR006085">
    <property type="entry name" value="XPG_DNA_repair_N"/>
</dbReference>
<keyword evidence="10 12" id="KW-0234">DNA repair</keyword>
<keyword evidence="12" id="KW-0228">DNA excision</keyword>
<comment type="function">
    <text evidence="12">5'-&gt;3' double-stranded DNA exonuclease which may also possess a cryptic 3'-&gt;5' double-stranded DNA exonuclease activity. Functions in DNA mismatch repair.</text>
</comment>
<dbReference type="GO" id="GO:0003677">
    <property type="term" value="F:DNA binding"/>
    <property type="evidence" value="ECO:0007669"/>
    <property type="project" value="UniProtKB-UniRule"/>
</dbReference>
<keyword evidence="2 12" id="KW-0540">Nuclease</keyword>
<keyword evidence="5 12" id="KW-0227">DNA damage</keyword>
<dbReference type="GO" id="GO:0046872">
    <property type="term" value="F:metal ion binding"/>
    <property type="evidence" value="ECO:0007669"/>
    <property type="project" value="UniProtKB-UniRule"/>
</dbReference>
<keyword evidence="11 12" id="KW-0539">Nucleus</keyword>
<keyword evidence="9 12" id="KW-0238">DNA-binding</keyword>
<dbReference type="SUPFAM" id="SSF88723">
    <property type="entry name" value="PIN domain-like"/>
    <property type="match status" value="1"/>
</dbReference>
<sequence>MGIDGLLTFVRSASSEVHISKFAGQRVAIDASSWLHRGAFSCARELALGQETDRYLRFPLRMIAMLRSHCVEPVLVFDGAKLPMKVRTDRLRSAARSAALQRAHREQRDKDFTDSITVTPAMADRLLRKLRESDTAFVVAPYEADAQMVFLVEHGHCAAAITEDSDLLAFRCPRTIYKLSPETGYCRLHSFDDLCHATDSSGSLLFDDWQSWKTGLFTDMCILSGCDYLPSIPGVGLKTAHAALSTHRSMQRAISALHDKFIWSKAQSADPAGRAELLQLTSEHLELCTMCQQIFKYATVWDPVSAALVPLHQLGTSLDIRDRDRLGPLMAPSDAKLLCEDGVLDPTSLQLYPTVEQSTASMPKREDVRSRFFDAVCPRVNTAACEPSSISIVQQNVVRRETAESALPLNEGAVAPCETDTFLYSAGVRSPMHFKAFHVPLSDEAKTAAFESAHLFAIDSPPCLGDAFLQRFRGI</sequence>
<dbReference type="EC" id="3.1.-.-" evidence="12"/>
<dbReference type="SMART" id="SM00279">
    <property type="entry name" value="HhH2"/>
    <property type="match status" value="1"/>
</dbReference>
<feature type="domain" description="XPG-I" evidence="13">
    <location>
        <begin position="131"/>
        <end position="200"/>
    </location>
</feature>
<evidence type="ECO:0000256" key="11">
    <source>
        <dbReference type="ARBA" id="ARBA00023242"/>
    </source>
</evidence>
<dbReference type="CDD" id="cd09857">
    <property type="entry name" value="PIN_EXO1"/>
    <property type="match status" value="1"/>
</dbReference>
<dbReference type="GO" id="GO:0005634">
    <property type="term" value="C:nucleus"/>
    <property type="evidence" value="ECO:0007669"/>
    <property type="project" value="UniProtKB-SubCell"/>
</dbReference>
<reference evidence="15" key="1">
    <citation type="submission" date="2021-01" db="EMBL/GenBank/DDBJ databases">
        <authorList>
            <person name="Corre E."/>
            <person name="Pelletier E."/>
            <person name="Niang G."/>
            <person name="Scheremetjew M."/>
            <person name="Finn R."/>
            <person name="Kale V."/>
            <person name="Holt S."/>
            <person name="Cochrane G."/>
            <person name="Meng A."/>
            <person name="Brown T."/>
            <person name="Cohen L."/>
        </authorList>
    </citation>
    <scope>NUCLEOTIDE SEQUENCE</scope>
    <source>
        <strain evidence="15">RCC1130</strain>
    </source>
</reference>
<evidence type="ECO:0000256" key="1">
    <source>
        <dbReference type="ARBA" id="ARBA00004123"/>
    </source>
</evidence>
<dbReference type="AlphaFoldDB" id="A0A7S0P5J3"/>
<dbReference type="InterPro" id="IPR019974">
    <property type="entry name" value="XPG_CS"/>
</dbReference>
<evidence type="ECO:0000256" key="9">
    <source>
        <dbReference type="ARBA" id="ARBA00023125"/>
    </source>
</evidence>
<evidence type="ECO:0000256" key="6">
    <source>
        <dbReference type="ARBA" id="ARBA00022801"/>
    </source>
</evidence>
<keyword evidence="8 12" id="KW-0460">Magnesium</keyword>
<proteinExistence type="inferred from homology"/>
<dbReference type="InterPro" id="IPR029060">
    <property type="entry name" value="PIN-like_dom_sf"/>
</dbReference>
<dbReference type="InterPro" id="IPR044752">
    <property type="entry name" value="PIN-like_EXO1"/>
</dbReference>
<accession>A0A7S0P5J3</accession>
<dbReference type="GO" id="GO:0006281">
    <property type="term" value="P:DNA repair"/>
    <property type="evidence" value="ECO:0007669"/>
    <property type="project" value="UniProtKB-UniRule"/>
</dbReference>
<dbReference type="CDD" id="cd09901">
    <property type="entry name" value="H3TH_FEN1-like"/>
    <property type="match status" value="1"/>
</dbReference>
<dbReference type="Pfam" id="PF00752">
    <property type="entry name" value="XPG_N"/>
    <property type="match status" value="1"/>
</dbReference>
<evidence type="ECO:0000256" key="7">
    <source>
        <dbReference type="ARBA" id="ARBA00022839"/>
    </source>
</evidence>
<feature type="domain" description="XPG N-terminal" evidence="14">
    <location>
        <begin position="1"/>
        <end position="99"/>
    </location>
</feature>
<organism evidence="15">
    <name type="scientific">Calcidiscus leptoporus</name>
    <dbReference type="NCBI Taxonomy" id="127549"/>
    <lineage>
        <taxon>Eukaryota</taxon>
        <taxon>Haptista</taxon>
        <taxon>Haptophyta</taxon>
        <taxon>Prymnesiophyceae</taxon>
        <taxon>Coccolithales</taxon>
        <taxon>Calcidiscaceae</taxon>
        <taxon>Calcidiscus</taxon>
    </lineage>
</organism>
<dbReference type="PRINTS" id="PR00853">
    <property type="entry name" value="XPGRADSUPER"/>
</dbReference>
<keyword evidence="6 12" id="KW-0378">Hydrolase</keyword>
<evidence type="ECO:0000256" key="5">
    <source>
        <dbReference type="ARBA" id="ARBA00022763"/>
    </source>
</evidence>
<dbReference type="PANTHER" id="PTHR11081">
    <property type="entry name" value="FLAP ENDONUCLEASE FAMILY MEMBER"/>
    <property type="match status" value="1"/>
</dbReference>
<dbReference type="PANTHER" id="PTHR11081:SF8">
    <property type="entry name" value="EXONUCLEASE 1"/>
    <property type="match status" value="1"/>
</dbReference>
<evidence type="ECO:0000256" key="10">
    <source>
        <dbReference type="ARBA" id="ARBA00023204"/>
    </source>
</evidence>
<dbReference type="Gene3D" id="3.40.50.1010">
    <property type="entry name" value="5'-nuclease"/>
    <property type="match status" value="1"/>
</dbReference>
<protein>
    <recommendedName>
        <fullName evidence="12">Exonuclease 1</fullName>
        <ecNumber evidence="12">3.1.-.-</ecNumber>
    </recommendedName>
</protein>
<dbReference type="SMART" id="SM00484">
    <property type="entry name" value="XPGI"/>
    <property type="match status" value="1"/>
</dbReference>
<dbReference type="PROSITE" id="PS00841">
    <property type="entry name" value="XPG_1"/>
    <property type="match status" value="1"/>
</dbReference>
<comment type="cofactor">
    <cofactor evidence="12">
        <name>Mg(2+)</name>
        <dbReference type="ChEBI" id="CHEBI:18420"/>
    </cofactor>
    <text evidence="12">Binds 2 magnesium ions per subunit. They probably participate in the reaction catalyzed by the enzyme. May bind an additional third magnesium ion after substrate binding.</text>
</comment>
<dbReference type="InterPro" id="IPR036279">
    <property type="entry name" value="5-3_exonuclease_C_sf"/>
</dbReference>
<evidence type="ECO:0000256" key="4">
    <source>
        <dbReference type="ARBA" id="ARBA00022759"/>
    </source>
</evidence>
<dbReference type="Pfam" id="PF00867">
    <property type="entry name" value="XPG_I"/>
    <property type="match status" value="1"/>
</dbReference>
<dbReference type="GO" id="GO:0017108">
    <property type="term" value="F:5'-flap endonuclease activity"/>
    <property type="evidence" value="ECO:0007669"/>
    <property type="project" value="TreeGrafter"/>
</dbReference>
<evidence type="ECO:0000259" key="14">
    <source>
        <dbReference type="SMART" id="SM00485"/>
    </source>
</evidence>
<dbReference type="Gene3D" id="1.10.150.20">
    <property type="entry name" value="5' to 3' exonuclease, C-terminal subdomain"/>
    <property type="match status" value="1"/>
</dbReference>
<evidence type="ECO:0000256" key="2">
    <source>
        <dbReference type="ARBA" id="ARBA00022722"/>
    </source>
</evidence>
<dbReference type="InterPro" id="IPR006084">
    <property type="entry name" value="XPG/Rad2"/>
</dbReference>
<comment type="similarity">
    <text evidence="12">Belongs to the XPG/RAD2 endonuclease family. EXO1 subfamily.</text>
</comment>
<dbReference type="EMBL" id="HBER01052739">
    <property type="protein sequence ID" value="CAD8551080.1"/>
    <property type="molecule type" value="Transcribed_RNA"/>
</dbReference>